<keyword evidence="7" id="KW-1185">Reference proteome</keyword>
<reference evidence="7" key="1">
    <citation type="submission" date="2017-02" db="EMBL/GenBank/DDBJ databases">
        <authorList>
            <person name="Varghese N."/>
            <person name="Submissions S."/>
        </authorList>
    </citation>
    <scope>NUCLEOTIDE SEQUENCE [LARGE SCALE GENOMIC DNA]</scope>
    <source>
        <strain evidence="7">UM2</strain>
    </source>
</reference>
<dbReference type="CDD" id="cd16098">
    <property type="entry name" value="FliS"/>
    <property type="match status" value="1"/>
</dbReference>
<accession>A0A1T5A201</accession>
<comment type="similarity">
    <text evidence="2">Belongs to the FliS family.</text>
</comment>
<evidence type="ECO:0000313" key="7">
    <source>
        <dbReference type="Proteomes" id="UP000189818"/>
    </source>
</evidence>
<dbReference type="PANTHER" id="PTHR34773:SF1">
    <property type="entry name" value="FLAGELLAR SECRETION CHAPERONE FLIS"/>
    <property type="match status" value="1"/>
</dbReference>
<dbReference type="GO" id="GO:0071973">
    <property type="term" value="P:bacterial-type flagellum-dependent cell motility"/>
    <property type="evidence" value="ECO:0007669"/>
    <property type="project" value="TreeGrafter"/>
</dbReference>
<organism evidence="6 7">
    <name type="scientific">Rhizorhabdus histidinilytica</name>
    <dbReference type="NCBI Taxonomy" id="439228"/>
    <lineage>
        <taxon>Bacteria</taxon>
        <taxon>Pseudomonadati</taxon>
        <taxon>Pseudomonadota</taxon>
        <taxon>Alphaproteobacteria</taxon>
        <taxon>Sphingomonadales</taxon>
        <taxon>Sphingomonadaceae</taxon>
        <taxon>Rhizorhabdus</taxon>
    </lineage>
</organism>
<evidence type="ECO:0000256" key="1">
    <source>
        <dbReference type="ARBA" id="ARBA00004514"/>
    </source>
</evidence>
<comment type="subcellular location">
    <subcellularLocation>
        <location evidence="1">Cytoplasm</location>
        <location evidence="1">Cytosol</location>
    </subcellularLocation>
</comment>
<name>A0A1T5A201_9SPHN</name>
<evidence type="ECO:0000256" key="4">
    <source>
        <dbReference type="ARBA" id="ARBA00022795"/>
    </source>
</evidence>
<keyword evidence="5" id="KW-0143">Chaperone</keyword>
<dbReference type="AlphaFoldDB" id="A0A1T5A201"/>
<gene>
    <name evidence="6" type="ORF">SAMN06295920_101472</name>
</gene>
<dbReference type="Proteomes" id="UP000189818">
    <property type="component" value="Unassembled WGS sequence"/>
</dbReference>
<dbReference type="STRING" id="439228.SAMN06295920_101472"/>
<dbReference type="InterPro" id="IPR036584">
    <property type="entry name" value="FliS_sf"/>
</dbReference>
<keyword evidence="3" id="KW-0963">Cytoplasm</keyword>
<evidence type="ECO:0000256" key="5">
    <source>
        <dbReference type="ARBA" id="ARBA00023186"/>
    </source>
</evidence>
<dbReference type="EMBL" id="FUYM01000001">
    <property type="protein sequence ID" value="SKB28787.1"/>
    <property type="molecule type" value="Genomic_DNA"/>
</dbReference>
<keyword evidence="4" id="KW-1005">Bacterial flagellum biogenesis</keyword>
<evidence type="ECO:0000256" key="3">
    <source>
        <dbReference type="ARBA" id="ARBA00022490"/>
    </source>
</evidence>
<dbReference type="GO" id="GO:0005829">
    <property type="term" value="C:cytosol"/>
    <property type="evidence" value="ECO:0007669"/>
    <property type="project" value="UniProtKB-SubCell"/>
</dbReference>
<dbReference type="SUPFAM" id="SSF101116">
    <property type="entry name" value="Flagellar export chaperone FliS"/>
    <property type="match status" value="1"/>
</dbReference>
<evidence type="ECO:0000313" key="6">
    <source>
        <dbReference type="EMBL" id="SKB28787.1"/>
    </source>
</evidence>
<sequence>MYMSHGYGSPMNGAKLRYQTVDVDSRVEGASPHRLIGILFEELMKALEIMTAAQRAGMTAKAIDKQARASNILLALETSLDYRNGGEIAVNLAKIYREARRLVRLGGRDNQPELVDRARSYLAEIVEAWEAIG</sequence>
<keyword evidence="6" id="KW-0969">Cilium</keyword>
<dbReference type="PANTHER" id="PTHR34773">
    <property type="entry name" value="FLAGELLAR SECRETION CHAPERONE FLIS"/>
    <property type="match status" value="1"/>
</dbReference>
<keyword evidence="6" id="KW-0282">Flagellum</keyword>
<dbReference type="OrthoDB" id="7355300at2"/>
<proteinExistence type="inferred from homology"/>
<dbReference type="GO" id="GO:0044780">
    <property type="term" value="P:bacterial-type flagellum assembly"/>
    <property type="evidence" value="ECO:0007669"/>
    <property type="project" value="InterPro"/>
</dbReference>
<dbReference type="InterPro" id="IPR003713">
    <property type="entry name" value="FliS"/>
</dbReference>
<dbReference type="Pfam" id="PF02561">
    <property type="entry name" value="FliS"/>
    <property type="match status" value="1"/>
</dbReference>
<evidence type="ECO:0000256" key="2">
    <source>
        <dbReference type="ARBA" id="ARBA00008787"/>
    </source>
</evidence>
<keyword evidence="6" id="KW-0966">Cell projection</keyword>
<dbReference type="Gene3D" id="1.20.120.340">
    <property type="entry name" value="Flagellar protein FliS"/>
    <property type="match status" value="1"/>
</dbReference>
<protein>
    <submittedName>
        <fullName evidence="6">Flagellar protein FliS</fullName>
    </submittedName>
</protein>